<dbReference type="InterPro" id="IPR009000">
    <property type="entry name" value="Transl_B-barrel_sf"/>
</dbReference>
<dbReference type="Gene3D" id="2.30.30.240">
    <property type="entry name" value="PRC-barrel domain"/>
    <property type="match status" value="1"/>
</dbReference>
<protein>
    <recommendedName>
        <fullName evidence="5">Ribosome maturation factor RimM</fullName>
    </recommendedName>
</protein>
<keyword evidence="3 5" id="KW-0698">rRNA processing</keyword>
<dbReference type="GO" id="GO:0043022">
    <property type="term" value="F:ribosome binding"/>
    <property type="evidence" value="ECO:0007669"/>
    <property type="project" value="InterPro"/>
</dbReference>
<dbReference type="GO" id="GO:0042274">
    <property type="term" value="P:ribosomal small subunit biogenesis"/>
    <property type="evidence" value="ECO:0007669"/>
    <property type="project" value="UniProtKB-UniRule"/>
</dbReference>
<dbReference type="Gene3D" id="2.40.30.60">
    <property type="entry name" value="RimM"/>
    <property type="match status" value="1"/>
</dbReference>
<dbReference type="NCBIfam" id="TIGR02273">
    <property type="entry name" value="16S_RimM"/>
    <property type="match status" value="1"/>
</dbReference>
<sequence length="171" mass="17887">MAEVVVGRVAKAHGIRGELSVDVHTDSPEVRFAEGAPVDARLKDGTVRALTIAAARWHTGRLLVRFDQVPDRDTAETLRGALLLADPAALPAPEDPDEFHDHDLIGLAAVLADGAVVGRVSDIQHGPGGDLLVVARDGADDVLVPFVSAIVPEVDVAGGRIVLDPPEGLIE</sequence>
<evidence type="ECO:0000256" key="5">
    <source>
        <dbReference type="HAMAP-Rule" id="MF_00014"/>
    </source>
</evidence>
<keyword evidence="4 5" id="KW-0143">Chaperone</keyword>
<gene>
    <name evidence="5 8" type="primary">rimM</name>
    <name evidence="8" type="ORF">GCM10010171_53010</name>
</gene>
<dbReference type="PANTHER" id="PTHR33692:SF1">
    <property type="entry name" value="RIBOSOME MATURATION FACTOR RIMM"/>
    <property type="match status" value="1"/>
</dbReference>
<reference evidence="8" key="2">
    <citation type="submission" date="2020-09" db="EMBL/GenBank/DDBJ databases">
        <authorList>
            <person name="Sun Q."/>
            <person name="Ohkuma M."/>
        </authorList>
    </citation>
    <scope>NUCLEOTIDE SEQUENCE</scope>
    <source>
        <strain evidence="8">JCM 3276</strain>
    </source>
</reference>
<keyword evidence="9" id="KW-1185">Reference proteome</keyword>
<dbReference type="RefSeq" id="WP_189213326.1">
    <property type="nucleotide sequence ID" value="NZ_BMRB01000006.1"/>
</dbReference>
<evidence type="ECO:0000313" key="8">
    <source>
        <dbReference type="EMBL" id="GGS51381.1"/>
    </source>
</evidence>
<comment type="subcellular location">
    <subcellularLocation>
        <location evidence="5">Cytoplasm</location>
    </subcellularLocation>
</comment>
<comment type="caution">
    <text evidence="8">The sequence shown here is derived from an EMBL/GenBank/DDBJ whole genome shotgun (WGS) entry which is preliminary data.</text>
</comment>
<dbReference type="GO" id="GO:0005737">
    <property type="term" value="C:cytoplasm"/>
    <property type="evidence" value="ECO:0007669"/>
    <property type="project" value="UniProtKB-SubCell"/>
</dbReference>
<evidence type="ECO:0000259" key="7">
    <source>
        <dbReference type="Pfam" id="PF24986"/>
    </source>
</evidence>
<dbReference type="SUPFAM" id="SSF50447">
    <property type="entry name" value="Translation proteins"/>
    <property type="match status" value="1"/>
</dbReference>
<reference evidence="8" key="1">
    <citation type="journal article" date="2014" name="Int. J. Syst. Evol. Microbiol.">
        <title>Complete genome sequence of Corynebacterium casei LMG S-19264T (=DSM 44701T), isolated from a smear-ripened cheese.</title>
        <authorList>
            <consortium name="US DOE Joint Genome Institute (JGI-PGF)"/>
            <person name="Walter F."/>
            <person name="Albersmeier A."/>
            <person name="Kalinowski J."/>
            <person name="Ruckert C."/>
        </authorList>
    </citation>
    <scope>NUCLEOTIDE SEQUENCE</scope>
    <source>
        <strain evidence="8">JCM 3276</strain>
    </source>
</reference>
<evidence type="ECO:0000256" key="1">
    <source>
        <dbReference type="ARBA" id="ARBA00022490"/>
    </source>
</evidence>
<dbReference type="Pfam" id="PF24986">
    <property type="entry name" value="PRC_RimM"/>
    <property type="match status" value="1"/>
</dbReference>
<comment type="domain">
    <text evidence="5">The PRC barrel domain binds ribosomal protein uS19.</text>
</comment>
<dbReference type="InterPro" id="IPR011961">
    <property type="entry name" value="RimM"/>
</dbReference>
<dbReference type="HAMAP" id="MF_00014">
    <property type="entry name" value="Ribosome_mat_RimM"/>
    <property type="match status" value="1"/>
</dbReference>
<keyword evidence="1 5" id="KW-0963">Cytoplasm</keyword>
<evidence type="ECO:0000256" key="4">
    <source>
        <dbReference type="ARBA" id="ARBA00023186"/>
    </source>
</evidence>
<dbReference type="InterPro" id="IPR056792">
    <property type="entry name" value="PRC_RimM"/>
</dbReference>
<accession>A0A918GQX8</accession>
<dbReference type="InterPro" id="IPR002676">
    <property type="entry name" value="RimM_N"/>
</dbReference>
<evidence type="ECO:0000256" key="3">
    <source>
        <dbReference type="ARBA" id="ARBA00022552"/>
    </source>
</evidence>
<dbReference type="PANTHER" id="PTHR33692">
    <property type="entry name" value="RIBOSOME MATURATION FACTOR RIMM"/>
    <property type="match status" value="1"/>
</dbReference>
<comment type="similarity">
    <text evidence="5">Belongs to the RimM family.</text>
</comment>
<dbReference type="GO" id="GO:0005840">
    <property type="term" value="C:ribosome"/>
    <property type="evidence" value="ECO:0007669"/>
    <property type="project" value="InterPro"/>
</dbReference>
<dbReference type="InterPro" id="IPR011033">
    <property type="entry name" value="PRC_barrel-like_sf"/>
</dbReference>
<dbReference type="SUPFAM" id="SSF50346">
    <property type="entry name" value="PRC-barrel domain"/>
    <property type="match status" value="1"/>
</dbReference>
<proteinExistence type="inferred from homology"/>
<dbReference type="Proteomes" id="UP000660680">
    <property type="component" value="Unassembled WGS sequence"/>
</dbReference>
<comment type="subunit">
    <text evidence="5">Binds ribosomal protein uS19.</text>
</comment>
<keyword evidence="2 5" id="KW-0690">Ribosome biogenesis</keyword>
<comment type="function">
    <text evidence="5">An accessory protein needed during the final step in the assembly of 30S ribosomal subunit, possibly for assembly of the head region. Essential for efficient processing of 16S rRNA. May be needed both before and after RbfA during the maturation of 16S rRNA. It has affinity for free ribosomal 30S subunits but not for 70S ribosomes.</text>
</comment>
<name>A0A918GQX8_9PSEU</name>
<evidence type="ECO:0000313" key="9">
    <source>
        <dbReference type="Proteomes" id="UP000660680"/>
    </source>
</evidence>
<dbReference type="Pfam" id="PF01782">
    <property type="entry name" value="RimM"/>
    <property type="match status" value="1"/>
</dbReference>
<feature type="domain" description="Ribosome maturation factor RimM PRC barrel" evidence="7">
    <location>
        <begin position="102"/>
        <end position="169"/>
    </location>
</feature>
<dbReference type="InterPro" id="IPR036976">
    <property type="entry name" value="RimM_N_sf"/>
</dbReference>
<dbReference type="AlphaFoldDB" id="A0A918GQX8"/>
<dbReference type="EMBL" id="BMRB01000006">
    <property type="protein sequence ID" value="GGS51381.1"/>
    <property type="molecule type" value="Genomic_DNA"/>
</dbReference>
<dbReference type="GO" id="GO:0006364">
    <property type="term" value="P:rRNA processing"/>
    <property type="evidence" value="ECO:0007669"/>
    <property type="project" value="UniProtKB-UniRule"/>
</dbReference>
<organism evidence="8 9">
    <name type="scientific">Actinokineospora fastidiosa</name>
    <dbReference type="NCBI Taxonomy" id="1816"/>
    <lineage>
        <taxon>Bacteria</taxon>
        <taxon>Bacillati</taxon>
        <taxon>Actinomycetota</taxon>
        <taxon>Actinomycetes</taxon>
        <taxon>Pseudonocardiales</taxon>
        <taxon>Pseudonocardiaceae</taxon>
        <taxon>Actinokineospora</taxon>
    </lineage>
</organism>
<evidence type="ECO:0000259" key="6">
    <source>
        <dbReference type="Pfam" id="PF01782"/>
    </source>
</evidence>
<feature type="domain" description="RimM N-terminal" evidence="6">
    <location>
        <begin position="5"/>
        <end position="86"/>
    </location>
</feature>
<evidence type="ECO:0000256" key="2">
    <source>
        <dbReference type="ARBA" id="ARBA00022517"/>
    </source>
</evidence>